<feature type="domain" description="DUF7168" evidence="2">
    <location>
        <begin position="45"/>
        <end position="183"/>
    </location>
</feature>
<dbReference type="PATRIC" id="fig|50340.43.peg.5627"/>
<sequence length="228" mass="24693">MDRNKALDKIKKCLRLATSANAHEAAAAMRQAQALMQQYGIGQADVNMADVAECTAVAGSKRTPAKWEAQLAHTVGKAYACKMIFAAGIGRWNFIGEMAEVAGYTMTVLLRQVRQARRDFSLTRLKNCKLATKVRRADVFCEAWVHAVNEQVAAFAGGTLSPAVEQYLAHHYPDLVQQKPRDRNVTNRHKAGVRAIGDALHGVLAAADVRLSHGMTTAAPLALAQVAS</sequence>
<protein>
    <submittedName>
        <fullName evidence="3">Uncharacterized protein</fullName>
    </submittedName>
</protein>
<dbReference type="EMBL" id="JSYZ01000007">
    <property type="protein sequence ID" value="KPA91374.1"/>
    <property type="molecule type" value="Genomic_DNA"/>
</dbReference>
<dbReference type="AlphaFoldDB" id="A0A0M9GHI1"/>
<name>A0A0M9GHI1_9PSED</name>
<evidence type="ECO:0000259" key="1">
    <source>
        <dbReference type="Pfam" id="PF10979"/>
    </source>
</evidence>
<gene>
    <name evidence="3" type="ORF">PF66_02257</name>
</gene>
<organism evidence="3 4">
    <name type="scientific">Pseudomonas asplenii</name>
    <dbReference type="NCBI Taxonomy" id="53407"/>
    <lineage>
        <taxon>Bacteria</taxon>
        <taxon>Pseudomonadati</taxon>
        <taxon>Pseudomonadota</taxon>
        <taxon>Gammaproteobacteria</taxon>
        <taxon>Pseudomonadales</taxon>
        <taxon>Pseudomonadaceae</taxon>
        <taxon>Pseudomonas</taxon>
    </lineage>
</organism>
<keyword evidence="4" id="KW-1185">Reference proteome</keyword>
<dbReference type="RefSeq" id="WP_054062698.1">
    <property type="nucleotide sequence ID" value="NZ_JSYZ01000007.1"/>
</dbReference>
<dbReference type="Proteomes" id="UP000037931">
    <property type="component" value="Unassembled WGS sequence"/>
</dbReference>
<evidence type="ECO:0000259" key="2">
    <source>
        <dbReference type="Pfam" id="PF23771"/>
    </source>
</evidence>
<feature type="domain" description="DUF2786" evidence="1">
    <location>
        <begin position="5"/>
        <end position="42"/>
    </location>
</feature>
<dbReference type="OrthoDB" id="7275531at2"/>
<dbReference type="InterPro" id="IPR024498">
    <property type="entry name" value="DUF2786"/>
</dbReference>
<comment type="caution">
    <text evidence="3">The sequence shown here is derived from an EMBL/GenBank/DDBJ whole genome shotgun (WGS) entry which is preliminary data.</text>
</comment>
<evidence type="ECO:0000313" key="4">
    <source>
        <dbReference type="Proteomes" id="UP000037931"/>
    </source>
</evidence>
<accession>A0A0M9GHI1</accession>
<dbReference type="InterPro" id="IPR055592">
    <property type="entry name" value="DUF7168"/>
</dbReference>
<dbReference type="InterPro" id="IPR016868">
    <property type="entry name" value="Phage_B3_Orf5"/>
</dbReference>
<dbReference type="Pfam" id="PF23771">
    <property type="entry name" value="DUF7168"/>
    <property type="match status" value="1"/>
</dbReference>
<dbReference type="Pfam" id="PF10979">
    <property type="entry name" value="DUF2786"/>
    <property type="match status" value="1"/>
</dbReference>
<evidence type="ECO:0000313" key="3">
    <source>
        <dbReference type="EMBL" id="KPA91374.1"/>
    </source>
</evidence>
<reference evidence="3 4" key="1">
    <citation type="journal article" date="2015" name="PLoS ONE">
        <title>Rice-Infecting Pseudomonas Genomes Are Highly Accessorized and Harbor Multiple Putative Virulence Mechanisms to Cause Sheath Brown Rot.</title>
        <authorList>
            <person name="Quibod I.L."/>
            <person name="Grande G."/>
            <person name="Oreiro E.G."/>
            <person name="Borja F.N."/>
            <person name="Dossa G.S."/>
            <person name="Mauleon R."/>
            <person name="Cruz C.V."/>
            <person name="Oliva R."/>
        </authorList>
    </citation>
    <scope>NUCLEOTIDE SEQUENCE [LARGE SCALE GENOMIC DNA]</scope>
    <source>
        <strain evidence="3 4">IRRI 6609</strain>
    </source>
</reference>
<proteinExistence type="predicted"/>
<dbReference type="PIRSF" id="PIRSF028111">
    <property type="entry name" value="UCP028111"/>
    <property type="match status" value="1"/>
</dbReference>
<dbReference type="STRING" id="50340.PF66_02257"/>